<keyword evidence="5" id="KW-0574">Periplasm</keyword>
<comment type="cofactor">
    <cofactor evidence="8">
        <name>heme</name>
        <dbReference type="ChEBI" id="CHEBI:30413"/>
    </cofactor>
    <text evidence="8">Binds 2 heme groups.</text>
</comment>
<dbReference type="Pfam" id="PF03150">
    <property type="entry name" value="CCP_MauG"/>
    <property type="match status" value="1"/>
</dbReference>
<protein>
    <submittedName>
        <fullName evidence="12">Cytochrome c peroxidase</fullName>
        <ecNumber evidence="12">1.11.1.5</ecNumber>
    </submittedName>
</protein>
<reference evidence="13" key="1">
    <citation type="submission" date="2020-07" db="EMBL/GenBank/DDBJ databases">
        <authorList>
            <person name="Partida-Martinez L."/>
            <person name="Huntemann M."/>
            <person name="Clum A."/>
            <person name="Wang J."/>
            <person name="Palaniappan K."/>
            <person name="Ritter S."/>
            <person name="Chen I.-M."/>
            <person name="Stamatis D."/>
            <person name="Reddy T."/>
            <person name="O'Malley R."/>
            <person name="Daum C."/>
            <person name="Shapiro N."/>
            <person name="Ivanova N."/>
            <person name="Kyrpides N."/>
            <person name="Woyke T."/>
        </authorList>
    </citation>
    <scope>NUCLEOTIDE SEQUENCE [LARGE SCALE GENOMIC DNA]</scope>
    <source>
        <strain evidence="13">AT2.8</strain>
    </source>
</reference>
<feature type="binding site" description="covalent" evidence="8">
    <location>
        <position position="100"/>
    </location>
    <ligand>
        <name>heme c</name>
        <dbReference type="ChEBI" id="CHEBI:61717"/>
        <label>1</label>
    </ligand>
</feature>
<evidence type="ECO:0000313" key="12">
    <source>
        <dbReference type="EMBL" id="NYE09038.1"/>
    </source>
</evidence>
<accession>A0A852TPQ4</accession>
<keyword evidence="3 9" id="KW-0479">Metal-binding</keyword>
<dbReference type="SUPFAM" id="SSF46626">
    <property type="entry name" value="Cytochrome c"/>
    <property type="match status" value="2"/>
</dbReference>
<comment type="PTM">
    <text evidence="8">Binds 2 heme groups per subunit.</text>
</comment>
<dbReference type="GO" id="GO:0009055">
    <property type="term" value="F:electron transfer activity"/>
    <property type="evidence" value="ECO:0007669"/>
    <property type="project" value="InterPro"/>
</dbReference>
<dbReference type="InterPro" id="IPR009056">
    <property type="entry name" value="Cyt_c-like_dom"/>
</dbReference>
<feature type="domain" description="Cytochrome c" evidence="11">
    <location>
        <begin position="78"/>
        <end position="209"/>
    </location>
</feature>
<evidence type="ECO:0000256" key="2">
    <source>
        <dbReference type="ARBA" id="ARBA00022617"/>
    </source>
</evidence>
<dbReference type="InterPro" id="IPR004852">
    <property type="entry name" value="Di-haem_cyt_c_peroxidsae"/>
</dbReference>
<dbReference type="Pfam" id="PF00034">
    <property type="entry name" value="Cytochrom_C"/>
    <property type="match status" value="1"/>
</dbReference>
<dbReference type="PROSITE" id="PS51007">
    <property type="entry name" value="CYTC"/>
    <property type="match status" value="2"/>
</dbReference>
<dbReference type="PANTHER" id="PTHR30600">
    <property type="entry name" value="CYTOCHROME C PEROXIDASE-RELATED"/>
    <property type="match status" value="1"/>
</dbReference>
<reference evidence="13" key="2">
    <citation type="submission" date="2020-08" db="EMBL/GenBank/DDBJ databases">
        <title>The Agave Microbiome: Exploring the role of microbial communities in plant adaptations to desert environments.</title>
        <authorList>
            <person name="Partida-Martinez L.P."/>
        </authorList>
    </citation>
    <scope>NUCLEOTIDE SEQUENCE [LARGE SCALE GENOMIC DNA]</scope>
    <source>
        <strain evidence="13">AT2.8</strain>
    </source>
</reference>
<evidence type="ECO:0000256" key="6">
    <source>
        <dbReference type="ARBA" id="ARBA00023002"/>
    </source>
</evidence>
<dbReference type="EMBL" id="JACCBX010000018">
    <property type="protein sequence ID" value="NYE09038.1"/>
    <property type="molecule type" value="Genomic_DNA"/>
</dbReference>
<dbReference type="GO" id="GO:0004130">
    <property type="term" value="F:cytochrome-c peroxidase activity"/>
    <property type="evidence" value="ECO:0007669"/>
    <property type="project" value="UniProtKB-EC"/>
</dbReference>
<evidence type="ECO:0000256" key="3">
    <source>
        <dbReference type="ARBA" id="ARBA00022723"/>
    </source>
</evidence>
<evidence type="ECO:0000256" key="5">
    <source>
        <dbReference type="ARBA" id="ARBA00022764"/>
    </source>
</evidence>
<dbReference type="PIRSF" id="PIRSF000294">
    <property type="entry name" value="Cytochrome-c_peroxidase"/>
    <property type="match status" value="1"/>
</dbReference>
<feature type="signal peptide" evidence="10">
    <location>
        <begin position="1"/>
        <end position="22"/>
    </location>
</feature>
<feature type="chain" id="PRO_5038360375" evidence="10">
    <location>
        <begin position="23"/>
        <end position="364"/>
    </location>
</feature>
<evidence type="ECO:0000256" key="8">
    <source>
        <dbReference type="PIRSR" id="PIRSR000294-1"/>
    </source>
</evidence>
<keyword evidence="4 10" id="KW-0732">Signal</keyword>
<keyword evidence="7 9" id="KW-0408">Iron</keyword>
<dbReference type="GO" id="GO:0042597">
    <property type="term" value="C:periplasmic space"/>
    <property type="evidence" value="ECO:0007669"/>
    <property type="project" value="UniProtKB-SubCell"/>
</dbReference>
<feature type="binding site" description="axial binding residue" evidence="9">
    <location>
        <position position="248"/>
    </location>
    <ligand>
        <name>heme c</name>
        <dbReference type="ChEBI" id="CHEBI:61717"/>
        <label>2</label>
    </ligand>
    <ligandPart>
        <name>Fe</name>
        <dbReference type="ChEBI" id="CHEBI:18248"/>
    </ligandPart>
</feature>
<dbReference type="InterPro" id="IPR036909">
    <property type="entry name" value="Cyt_c-like_dom_sf"/>
</dbReference>
<evidence type="ECO:0000256" key="10">
    <source>
        <dbReference type="SAM" id="SignalP"/>
    </source>
</evidence>
<evidence type="ECO:0000256" key="1">
    <source>
        <dbReference type="ARBA" id="ARBA00004418"/>
    </source>
</evidence>
<gene>
    <name evidence="12" type="ORF">F4694_005895</name>
</gene>
<evidence type="ECO:0000256" key="7">
    <source>
        <dbReference type="ARBA" id="ARBA00023004"/>
    </source>
</evidence>
<dbReference type="AlphaFoldDB" id="A0A852TPQ4"/>
<proteinExistence type="predicted"/>
<keyword evidence="12" id="KW-0575">Peroxidase</keyword>
<feature type="domain" description="Cytochrome c" evidence="11">
    <location>
        <begin position="229"/>
        <end position="352"/>
    </location>
</feature>
<evidence type="ECO:0000313" key="13">
    <source>
        <dbReference type="Proteomes" id="UP000548423"/>
    </source>
</evidence>
<organism evidence="12 13">
    <name type="scientific">Neobacillus niacini</name>
    <dbReference type="NCBI Taxonomy" id="86668"/>
    <lineage>
        <taxon>Bacteria</taxon>
        <taxon>Bacillati</taxon>
        <taxon>Bacillota</taxon>
        <taxon>Bacilli</taxon>
        <taxon>Bacillales</taxon>
        <taxon>Bacillaceae</taxon>
        <taxon>Neobacillus</taxon>
    </lineage>
</organism>
<keyword evidence="2 8" id="KW-0349">Heme</keyword>
<dbReference type="Proteomes" id="UP000548423">
    <property type="component" value="Unassembled WGS sequence"/>
</dbReference>
<dbReference type="GO" id="GO:0020037">
    <property type="term" value="F:heme binding"/>
    <property type="evidence" value="ECO:0007669"/>
    <property type="project" value="InterPro"/>
</dbReference>
<dbReference type="InterPro" id="IPR051395">
    <property type="entry name" value="Cytochrome_c_Peroxidase/MauG"/>
</dbReference>
<sequence length="364" mass="40030">MNKLVKGAVLTLFICLGLSACGEQEKVKAPTNLPTEEQSKAQGDEIEPKELLTSLRNHTNLVPIGDVPIPADNPMKPEVLELGQMLFFDPRLSGNNEVSCQTCHDPNMGYGDNQPTFDTFTGGKGARNSPTVINSGYYMSNFWDGRAASLEEQALGPIQNPDEMNQPLDKLIKELSVIKGYQERFQAAFSDGITEQNIAKALAAFQRQIVVKDTPYDRFLEGETKALTKQEVSGLRLFTGKAFCVTCHNGPNLSDNNFYNIGLNTEDNGRQVVTGQEGDLGRIRTPGLYGITHTAPYMRDGSLATLEDVIDYYDRGGDSHPNKSLFIQKFMSPIGLTDQEKADLLAFLKTLGGETPIFTKPELP</sequence>
<feature type="binding site" description="covalent" evidence="8">
    <location>
        <position position="244"/>
    </location>
    <ligand>
        <name>heme c</name>
        <dbReference type="ChEBI" id="CHEBI:61717"/>
        <label>2</label>
    </ligand>
</feature>
<keyword evidence="6 12" id="KW-0560">Oxidoreductase</keyword>
<feature type="binding site" description="covalent" evidence="8">
    <location>
        <position position="103"/>
    </location>
    <ligand>
        <name>heme c</name>
        <dbReference type="ChEBI" id="CHEBI:61717"/>
        <label>1</label>
    </ligand>
</feature>
<dbReference type="PROSITE" id="PS51257">
    <property type="entry name" value="PROKAR_LIPOPROTEIN"/>
    <property type="match status" value="1"/>
</dbReference>
<dbReference type="EC" id="1.11.1.5" evidence="12"/>
<evidence type="ECO:0000256" key="4">
    <source>
        <dbReference type="ARBA" id="ARBA00022729"/>
    </source>
</evidence>
<dbReference type="GO" id="GO:0046872">
    <property type="term" value="F:metal ion binding"/>
    <property type="evidence" value="ECO:0007669"/>
    <property type="project" value="UniProtKB-KW"/>
</dbReference>
<comment type="subcellular location">
    <subcellularLocation>
        <location evidence="1">Periplasm</location>
    </subcellularLocation>
</comment>
<feature type="binding site" description="covalent" evidence="8">
    <location>
        <position position="247"/>
    </location>
    <ligand>
        <name>heme c</name>
        <dbReference type="ChEBI" id="CHEBI:61717"/>
        <label>2</label>
    </ligand>
</feature>
<comment type="caution">
    <text evidence="12">The sequence shown here is derived from an EMBL/GenBank/DDBJ whole genome shotgun (WGS) entry which is preliminary data.</text>
</comment>
<dbReference type="InterPro" id="IPR026259">
    <property type="entry name" value="MauG/Cytc_peroxidase"/>
</dbReference>
<name>A0A852TPQ4_9BACI</name>
<evidence type="ECO:0000259" key="11">
    <source>
        <dbReference type="PROSITE" id="PS51007"/>
    </source>
</evidence>
<dbReference type="PANTHER" id="PTHR30600:SF10">
    <property type="entry name" value="BLL6722 PROTEIN"/>
    <property type="match status" value="1"/>
</dbReference>
<feature type="binding site" description="axial binding residue" evidence="9">
    <location>
        <position position="104"/>
    </location>
    <ligand>
        <name>heme c</name>
        <dbReference type="ChEBI" id="CHEBI:61717"/>
        <label>1</label>
    </ligand>
    <ligandPart>
        <name>Fe</name>
        <dbReference type="ChEBI" id="CHEBI:18248"/>
    </ligandPart>
</feature>
<dbReference type="Gene3D" id="1.10.760.10">
    <property type="entry name" value="Cytochrome c-like domain"/>
    <property type="match status" value="2"/>
</dbReference>
<evidence type="ECO:0000256" key="9">
    <source>
        <dbReference type="PIRSR" id="PIRSR000294-2"/>
    </source>
</evidence>